<sequence length="175" mass="19405">MELYIKLNCFGLIALSTLAFSASTPSTPVNINNDTACTFTLHALSNRTSMLSLPKTIGPYSLSQGHIEFSGSIFSTNNQSSKGEYLALCPNSKHALTLKFYIGQVPHTNEYDYFFDMEPSTNPLPPFLLLPSSQQFIRNHSPVNIRFIDQNSPDITIKEPPSDEEDQDTGQDSAH</sequence>
<dbReference type="Proteomes" id="UP001320768">
    <property type="component" value="Unassembled WGS sequence"/>
</dbReference>
<keyword evidence="2" id="KW-0732">Signal</keyword>
<feature type="signal peptide" evidence="2">
    <location>
        <begin position="1"/>
        <end position="21"/>
    </location>
</feature>
<evidence type="ECO:0000313" key="3">
    <source>
        <dbReference type="EMBL" id="MCP8352159.1"/>
    </source>
</evidence>
<organism evidence="3 4">
    <name type="scientific">Candidatus Synchoanobacter obligatus</name>
    <dbReference type="NCBI Taxonomy" id="2919597"/>
    <lineage>
        <taxon>Bacteria</taxon>
        <taxon>Pseudomonadati</taxon>
        <taxon>Pseudomonadota</taxon>
        <taxon>Gammaproteobacteria</taxon>
        <taxon>Candidatus Comchoanobacterales</taxon>
        <taxon>Candidatus Comchoanobacteraceae</taxon>
        <taxon>Candidatus Synchoanobacter</taxon>
    </lineage>
</organism>
<dbReference type="EMBL" id="JAKUDN010000002">
    <property type="protein sequence ID" value="MCP8352159.1"/>
    <property type="molecule type" value="Genomic_DNA"/>
</dbReference>
<gene>
    <name evidence="3" type="ORF">MKS91_02510</name>
</gene>
<accession>A0ABT1L4Y8</accession>
<feature type="chain" id="PRO_5046820695" evidence="2">
    <location>
        <begin position="22"/>
        <end position="175"/>
    </location>
</feature>
<proteinExistence type="predicted"/>
<evidence type="ECO:0000313" key="4">
    <source>
        <dbReference type="Proteomes" id="UP001320768"/>
    </source>
</evidence>
<feature type="region of interest" description="Disordered" evidence="1">
    <location>
        <begin position="148"/>
        <end position="175"/>
    </location>
</feature>
<dbReference type="RefSeq" id="WP_258569268.1">
    <property type="nucleotide sequence ID" value="NZ_JAKUDN010000002.1"/>
</dbReference>
<comment type="caution">
    <text evidence="3">The sequence shown here is derived from an EMBL/GenBank/DDBJ whole genome shotgun (WGS) entry which is preliminary data.</text>
</comment>
<evidence type="ECO:0000256" key="2">
    <source>
        <dbReference type="SAM" id="SignalP"/>
    </source>
</evidence>
<reference evidence="3 4" key="1">
    <citation type="journal article" date="2022" name="Nat. Microbiol.">
        <title>The microbiome of a bacterivorous marine choanoflagellate contains a resource-demanding obligate bacterial associate.</title>
        <authorList>
            <person name="Needham D.M."/>
            <person name="Poirier C."/>
            <person name="Bachy C."/>
            <person name="George E.E."/>
            <person name="Wilken S."/>
            <person name="Yung C.C.M."/>
            <person name="Limardo A.J."/>
            <person name="Morando M."/>
            <person name="Sudek L."/>
            <person name="Malmstrom R.R."/>
            <person name="Keeling P.J."/>
            <person name="Santoro A.E."/>
            <person name="Worden A.Z."/>
        </authorList>
    </citation>
    <scope>NUCLEOTIDE SEQUENCE [LARGE SCALE GENOMIC DNA]</scope>
    <source>
        <strain evidence="3 4">Comchoano-2</strain>
    </source>
</reference>
<evidence type="ECO:0000256" key="1">
    <source>
        <dbReference type="SAM" id="MobiDB-lite"/>
    </source>
</evidence>
<name>A0ABT1L4Y8_9GAMM</name>
<keyword evidence="4" id="KW-1185">Reference proteome</keyword>
<protein>
    <submittedName>
        <fullName evidence="3">Uncharacterized protein</fullName>
    </submittedName>
</protein>